<dbReference type="InterPro" id="IPR001063">
    <property type="entry name" value="Ribosomal_uL22"/>
</dbReference>
<reference evidence="6" key="1">
    <citation type="journal article" date="2020" name="bioRxiv">
        <title>Comparative genomics of Chlamydomonas.</title>
        <authorList>
            <person name="Craig R.J."/>
            <person name="Hasan A.R."/>
            <person name="Ness R.W."/>
            <person name="Keightley P.D."/>
        </authorList>
    </citation>
    <scope>NUCLEOTIDE SEQUENCE</scope>
    <source>
        <strain evidence="6">CCAP 11/173</strain>
    </source>
</reference>
<proteinExistence type="inferred from homology"/>
<dbReference type="InterPro" id="IPR047867">
    <property type="entry name" value="Ribosomal_uL22_bac/org-type"/>
</dbReference>
<dbReference type="PANTHER" id="PTHR13501">
    <property type="entry name" value="CHLOROPLAST 50S RIBOSOMAL PROTEIN L22-RELATED"/>
    <property type="match status" value="1"/>
</dbReference>
<keyword evidence="7" id="KW-1185">Reference proteome</keyword>
<organism evidence="6 7">
    <name type="scientific">Chlamydomonas schloesseri</name>
    <dbReference type="NCBI Taxonomy" id="2026947"/>
    <lineage>
        <taxon>Eukaryota</taxon>
        <taxon>Viridiplantae</taxon>
        <taxon>Chlorophyta</taxon>
        <taxon>core chlorophytes</taxon>
        <taxon>Chlorophyceae</taxon>
        <taxon>CS clade</taxon>
        <taxon>Chlamydomonadales</taxon>
        <taxon>Chlamydomonadaceae</taxon>
        <taxon>Chlamydomonas</taxon>
    </lineage>
</organism>
<evidence type="ECO:0000256" key="4">
    <source>
        <dbReference type="RuleBase" id="RU004005"/>
    </source>
</evidence>
<dbReference type="InterPro" id="IPR018260">
    <property type="entry name" value="Ribosomal_uL22_CS"/>
</dbReference>
<gene>
    <name evidence="6" type="ORF">HYH02_008868</name>
</gene>
<feature type="compositionally biased region" description="Low complexity" evidence="5">
    <location>
        <begin position="54"/>
        <end position="88"/>
    </location>
</feature>
<evidence type="ECO:0000313" key="7">
    <source>
        <dbReference type="Proteomes" id="UP000613740"/>
    </source>
</evidence>
<comment type="caution">
    <text evidence="6">The sequence shown here is derived from an EMBL/GenBank/DDBJ whole genome shotgun (WGS) entry which is preliminary data.</text>
</comment>
<evidence type="ECO:0000256" key="3">
    <source>
        <dbReference type="ARBA" id="ARBA00023274"/>
    </source>
</evidence>
<evidence type="ECO:0000256" key="1">
    <source>
        <dbReference type="ARBA" id="ARBA00009451"/>
    </source>
</evidence>
<dbReference type="GO" id="GO:0005762">
    <property type="term" value="C:mitochondrial large ribosomal subunit"/>
    <property type="evidence" value="ECO:0007669"/>
    <property type="project" value="TreeGrafter"/>
</dbReference>
<dbReference type="AlphaFoldDB" id="A0A836B1Z8"/>
<sequence>MHSTALSSWQVARQLHCGSAVLQPADAPSGSGSGDAGKEAGGSAKAPEQTVTNPLAAALASAAAAGPAASSAGSASGDGSAAADGGAGGLAQASQAAAGRGRRQSRNWMWYDVGDEREERRKERQRLAWALGDGPGAEAEMGLAHLLDVPQSMKKMQRIVKLVRGLPYADAVAQCTLVPHKAARYTLQALEAAHEDATQAKGLDPERLVVGTVYVTRGRYERGISYHAKGRPGANTFHRSHLRVVLNQTAERPAPFARVVAPLMSRRSSAAGLPRPRFAYRTEV</sequence>
<dbReference type="OrthoDB" id="416470at2759"/>
<keyword evidence="3 4" id="KW-0687">Ribonucleoprotein</keyword>
<dbReference type="SUPFAM" id="SSF54843">
    <property type="entry name" value="Ribosomal protein L22"/>
    <property type="match status" value="1"/>
</dbReference>
<dbReference type="GO" id="GO:0003735">
    <property type="term" value="F:structural constituent of ribosome"/>
    <property type="evidence" value="ECO:0007669"/>
    <property type="project" value="InterPro"/>
</dbReference>
<dbReference type="EMBL" id="JAEHOD010000028">
    <property type="protein sequence ID" value="KAG2444998.1"/>
    <property type="molecule type" value="Genomic_DNA"/>
</dbReference>
<feature type="region of interest" description="Disordered" evidence="5">
    <location>
        <begin position="22"/>
        <end position="88"/>
    </location>
</feature>
<dbReference type="Proteomes" id="UP000613740">
    <property type="component" value="Unassembled WGS sequence"/>
</dbReference>
<keyword evidence="2 4" id="KW-0689">Ribosomal protein</keyword>
<evidence type="ECO:0000256" key="2">
    <source>
        <dbReference type="ARBA" id="ARBA00022980"/>
    </source>
</evidence>
<dbReference type="Pfam" id="PF00237">
    <property type="entry name" value="Ribosomal_L22"/>
    <property type="match status" value="1"/>
</dbReference>
<dbReference type="Gene3D" id="3.90.470.10">
    <property type="entry name" value="Ribosomal protein L22/L17"/>
    <property type="match status" value="1"/>
</dbReference>
<evidence type="ECO:0000313" key="6">
    <source>
        <dbReference type="EMBL" id="KAG2444998.1"/>
    </source>
</evidence>
<protein>
    <submittedName>
        <fullName evidence="6">Uncharacterized protein</fullName>
    </submittedName>
</protein>
<dbReference type="InterPro" id="IPR036394">
    <property type="entry name" value="Ribosomal_uL22_sf"/>
</dbReference>
<accession>A0A836B1Z8</accession>
<dbReference type="PROSITE" id="PS00464">
    <property type="entry name" value="RIBOSOMAL_L22"/>
    <property type="match status" value="1"/>
</dbReference>
<dbReference type="GO" id="GO:0006412">
    <property type="term" value="P:translation"/>
    <property type="evidence" value="ECO:0007669"/>
    <property type="project" value="InterPro"/>
</dbReference>
<evidence type="ECO:0000256" key="5">
    <source>
        <dbReference type="SAM" id="MobiDB-lite"/>
    </source>
</evidence>
<comment type="similarity">
    <text evidence="1 4">Belongs to the universal ribosomal protein uL22 family.</text>
</comment>
<name>A0A836B1Z8_9CHLO</name>
<dbReference type="PANTHER" id="PTHR13501:SF8">
    <property type="entry name" value="LARGE RIBOSOMAL SUBUNIT PROTEIN UL22M"/>
    <property type="match status" value="1"/>
</dbReference>